<feature type="domain" description="G" evidence="1">
    <location>
        <begin position="12"/>
        <end position="153"/>
    </location>
</feature>
<dbReference type="InterPro" id="IPR021871">
    <property type="entry name" value="DUF3482"/>
</dbReference>
<evidence type="ECO:0000313" key="2">
    <source>
        <dbReference type="EMBL" id="OXE44540.1"/>
    </source>
</evidence>
<dbReference type="CDD" id="cd00882">
    <property type="entry name" value="Ras_like_GTPase"/>
    <property type="match status" value="1"/>
</dbReference>
<organism evidence="2 3">
    <name type="scientific">Turicimonas muris</name>
    <dbReference type="NCBI Taxonomy" id="1796652"/>
    <lineage>
        <taxon>Bacteria</taxon>
        <taxon>Pseudomonadati</taxon>
        <taxon>Pseudomonadota</taxon>
        <taxon>Betaproteobacteria</taxon>
        <taxon>Burkholderiales</taxon>
        <taxon>Sutterellaceae</taxon>
        <taxon>Turicimonas</taxon>
    </lineage>
</organism>
<dbReference type="InterPro" id="IPR006073">
    <property type="entry name" value="GTP-bd"/>
</dbReference>
<reference evidence="3" key="1">
    <citation type="submission" date="2017-05" db="EMBL/GenBank/DDBJ databases">
        <title>Improved OligoMM genomes.</title>
        <authorList>
            <person name="Garzetti D."/>
        </authorList>
    </citation>
    <scope>NUCLEOTIDE SEQUENCE [LARGE SCALE GENOMIC DNA]</scope>
    <source>
        <strain evidence="3">YL45</strain>
    </source>
</reference>
<sequence>MKQDPQKINLSLVSHTNVGKTTLARTLLGRDIGEVEDRSHVTTEPEDYVLLRAPDDSELILWDTPGFGDSVRLAKRLAGRSNPIGWFTSEVWDRLTDRTLWLNQQALKHIKDISNVILYLVNASESPDSVPYVKAEMEILTWIDKPVIVLLNQMGEILPREEENKEVQLWKDFLSNYKFIVAVLPLDAFARCWAQEYELWDEIGKALPPEQQAAFTSLKATWVRQKQALYSSSMDAMAGYLVKLSNDKEILAAQSLVERLRAIGRTLGFIKKDLHGEIQDAQVALSTRAADWLCNLTQKLISINGLEGKGVKGEILRRMRTDWVTEEKIDTTAATLFGAVAGGAVTGLAADIATGGLTLGAGTIGGAIAGALGGVGAATAYNVKKGTKENLISWSPSAMEGFVVETVLLYLAVAHFGRGRGKWEQSESPAFWKSLVEKIVKEENFDFKDFRNQKIDADQRKAEFVKLLDSVTRKVFKELYGVTI</sequence>
<dbReference type="RefSeq" id="WP_066592374.1">
    <property type="nucleotide sequence ID" value="NZ_CAJTBZ010000025.1"/>
</dbReference>
<dbReference type="SUPFAM" id="SSF52540">
    <property type="entry name" value="P-loop containing nucleoside triphosphate hydrolases"/>
    <property type="match status" value="1"/>
</dbReference>
<comment type="caution">
    <text evidence="2">The sequence shown here is derived from an EMBL/GenBank/DDBJ whole genome shotgun (WGS) entry which is preliminary data.</text>
</comment>
<gene>
    <name evidence="2" type="ORF">ADH67_11700</name>
</gene>
<dbReference type="Pfam" id="PF11981">
    <property type="entry name" value="DUF3482"/>
    <property type="match status" value="1"/>
</dbReference>
<accession>A0A227KAM6</accession>
<dbReference type="AlphaFoldDB" id="A0A227KAM6"/>
<proteinExistence type="predicted"/>
<dbReference type="GO" id="GO:0005525">
    <property type="term" value="F:GTP binding"/>
    <property type="evidence" value="ECO:0007669"/>
    <property type="project" value="InterPro"/>
</dbReference>
<evidence type="ECO:0000313" key="3">
    <source>
        <dbReference type="Proteomes" id="UP000214610"/>
    </source>
</evidence>
<protein>
    <submittedName>
        <fullName evidence="2">GTP-binding protein</fullName>
    </submittedName>
</protein>
<name>A0A227KAM6_9BURK</name>
<dbReference type="Gene3D" id="3.40.50.300">
    <property type="entry name" value="P-loop containing nucleotide triphosphate hydrolases"/>
    <property type="match status" value="1"/>
</dbReference>
<dbReference type="Pfam" id="PF01926">
    <property type="entry name" value="MMR_HSR1"/>
    <property type="match status" value="1"/>
</dbReference>
<dbReference type="Proteomes" id="UP000214610">
    <property type="component" value="Unassembled WGS sequence"/>
</dbReference>
<evidence type="ECO:0000259" key="1">
    <source>
        <dbReference type="Pfam" id="PF01926"/>
    </source>
</evidence>
<dbReference type="GeneID" id="78361255"/>
<keyword evidence="3" id="KW-1185">Reference proteome</keyword>
<dbReference type="InterPro" id="IPR027417">
    <property type="entry name" value="P-loop_NTPase"/>
</dbReference>
<dbReference type="EMBL" id="NHMP01000010">
    <property type="protein sequence ID" value="OXE44540.1"/>
    <property type="molecule type" value="Genomic_DNA"/>
</dbReference>